<evidence type="ECO:0000313" key="1">
    <source>
        <dbReference type="Proteomes" id="UP000887579"/>
    </source>
</evidence>
<accession>A0AC34FKG0</accession>
<name>A0AC34FKG0_9BILA</name>
<protein>
    <submittedName>
        <fullName evidence="2">BTB domain-containing protein</fullName>
    </submittedName>
</protein>
<reference evidence="2" key="1">
    <citation type="submission" date="2022-11" db="UniProtKB">
        <authorList>
            <consortium name="WormBaseParasite"/>
        </authorList>
    </citation>
    <scope>IDENTIFICATION</scope>
</reference>
<dbReference type="Proteomes" id="UP000887579">
    <property type="component" value="Unplaced"/>
</dbReference>
<sequence>MEFVHKTNLQSPAAIKWTIPEARLKAMKDNKGLYSKRFNASNLPGVEYYIGIYTYGDDSEKRRGQTWIFFYLNFTGETKIKAHFNIRIQSANFLFKDIYLFQKSVGWGGKCCETVELFDPEKRFIIDGELTIQMEGILMTENEEPIKTLICNSSGDSLCLALWEQENKDFVITVGKKEIAAHKVVLVARSPVFARMFESGLKEAKENKVIIEDFSFDIVEAAVKLCYHHSLVPHTSLDDKMKLLQFFDKYEIQQLKNDLEAYMITVIDESNVCKLINCSLLTISLKLEKKCTEFLQDCLQKRKPIANFDLLDKEFANNFLKNTFCNVSE</sequence>
<dbReference type="WBParaSite" id="ES5_v2.g17455.t1">
    <property type="protein sequence ID" value="ES5_v2.g17455.t1"/>
    <property type="gene ID" value="ES5_v2.g17455"/>
</dbReference>
<proteinExistence type="predicted"/>
<organism evidence="1 2">
    <name type="scientific">Panagrolaimus sp. ES5</name>
    <dbReference type="NCBI Taxonomy" id="591445"/>
    <lineage>
        <taxon>Eukaryota</taxon>
        <taxon>Metazoa</taxon>
        <taxon>Ecdysozoa</taxon>
        <taxon>Nematoda</taxon>
        <taxon>Chromadorea</taxon>
        <taxon>Rhabditida</taxon>
        <taxon>Tylenchina</taxon>
        <taxon>Panagrolaimomorpha</taxon>
        <taxon>Panagrolaimoidea</taxon>
        <taxon>Panagrolaimidae</taxon>
        <taxon>Panagrolaimus</taxon>
    </lineage>
</organism>
<evidence type="ECO:0000313" key="2">
    <source>
        <dbReference type="WBParaSite" id="ES5_v2.g17455.t1"/>
    </source>
</evidence>